<name>A0A5E4A4X5_MARMO</name>
<dbReference type="Proteomes" id="UP000335636">
    <property type="component" value="Unassembled WGS sequence"/>
</dbReference>
<feature type="region of interest" description="Disordered" evidence="1">
    <location>
        <begin position="46"/>
        <end position="121"/>
    </location>
</feature>
<reference evidence="3 4" key="1">
    <citation type="submission" date="2019-04" db="EMBL/GenBank/DDBJ databases">
        <authorList>
            <person name="Alioto T."/>
            <person name="Alioto T."/>
        </authorList>
    </citation>
    <scope>NUCLEOTIDE SEQUENCE [LARGE SCALE GENOMIC DNA]</scope>
</reference>
<gene>
    <name evidence="2" type="ORF">GHT09_000576</name>
    <name evidence="3" type="ORF">MONAX_5E003175</name>
</gene>
<reference evidence="2" key="2">
    <citation type="submission" date="2020-08" db="EMBL/GenBank/DDBJ databases">
        <authorList>
            <person name="Shumante A."/>
            <person name="Zimin A.V."/>
            <person name="Puiu D."/>
            <person name="Salzberg S.L."/>
        </authorList>
    </citation>
    <scope>NUCLEOTIDE SEQUENCE</scope>
    <source>
        <strain evidence="2">WC2-LM</strain>
        <tissue evidence="2">Liver</tissue>
    </source>
</reference>
<dbReference type="EMBL" id="CABDUW010000014">
    <property type="protein sequence ID" value="VTJ52089.1"/>
    <property type="molecule type" value="Genomic_DNA"/>
</dbReference>
<keyword evidence="4" id="KW-1185">Reference proteome</keyword>
<sequence>MAEVPRGNQSAGPLFGEAARKATNEARLEQFCEPPPRSPYTAAALLNNTSQRGARAAERRHQLFTAPAAIAGPRREQVPAREAASPPPGRGAGSRRGPRPAPRKSVLPNSGAGSNYRRPAGAGACARVCLRVRARGQAPLQQAPV</sequence>
<evidence type="ECO:0000256" key="1">
    <source>
        <dbReference type="SAM" id="MobiDB-lite"/>
    </source>
</evidence>
<dbReference type="Proteomes" id="UP000662637">
    <property type="component" value="Unassembled WGS sequence"/>
</dbReference>
<organism evidence="3 4">
    <name type="scientific">Marmota monax</name>
    <name type="common">Woodchuck</name>
    <dbReference type="NCBI Taxonomy" id="9995"/>
    <lineage>
        <taxon>Eukaryota</taxon>
        <taxon>Metazoa</taxon>
        <taxon>Chordata</taxon>
        <taxon>Craniata</taxon>
        <taxon>Vertebrata</taxon>
        <taxon>Euteleostomi</taxon>
        <taxon>Mammalia</taxon>
        <taxon>Eutheria</taxon>
        <taxon>Euarchontoglires</taxon>
        <taxon>Glires</taxon>
        <taxon>Rodentia</taxon>
        <taxon>Sciuromorpha</taxon>
        <taxon>Sciuridae</taxon>
        <taxon>Xerinae</taxon>
        <taxon>Marmotini</taxon>
        <taxon>Marmota</taxon>
    </lineage>
</organism>
<evidence type="ECO:0000313" key="4">
    <source>
        <dbReference type="Proteomes" id="UP000335636"/>
    </source>
</evidence>
<protein>
    <submittedName>
        <fullName evidence="3">Uncharacterized protein</fullName>
    </submittedName>
</protein>
<feature type="region of interest" description="Disordered" evidence="1">
    <location>
        <begin position="1"/>
        <end position="22"/>
    </location>
</feature>
<proteinExistence type="predicted"/>
<evidence type="ECO:0000313" key="3">
    <source>
        <dbReference type="EMBL" id="VTJ52089.1"/>
    </source>
</evidence>
<evidence type="ECO:0000313" key="2">
    <source>
        <dbReference type="EMBL" id="KAF7487016.1"/>
    </source>
</evidence>
<dbReference type="AlphaFoldDB" id="A0A5E4A4X5"/>
<dbReference type="EMBL" id="WJEC01000018">
    <property type="protein sequence ID" value="KAF7487016.1"/>
    <property type="molecule type" value="Genomic_DNA"/>
</dbReference>
<accession>A0A5E4A4X5</accession>